<dbReference type="Pfam" id="PF24105">
    <property type="entry name" value="Beta-prop_CAF1B_HIR1"/>
    <property type="match status" value="2"/>
</dbReference>
<dbReference type="InterPro" id="IPR015943">
    <property type="entry name" value="WD40/YVTN_repeat-like_dom_sf"/>
</dbReference>
<feature type="repeat" description="WD" evidence="9">
    <location>
        <begin position="112"/>
        <end position="153"/>
    </location>
</feature>
<evidence type="ECO:0000256" key="6">
    <source>
        <dbReference type="ARBA" id="ARBA00022853"/>
    </source>
</evidence>
<evidence type="ECO:0000256" key="10">
    <source>
        <dbReference type="SAM" id="MobiDB-lite"/>
    </source>
</evidence>
<feature type="region of interest" description="Disordered" evidence="10">
    <location>
        <begin position="364"/>
        <end position="414"/>
    </location>
</feature>
<evidence type="ECO:0000256" key="7">
    <source>
        <dbReference type="ARBA" id="ARBA00023204"/>
    </source>
</evidence>
<feature type="compositionally biased region" description="Low complexity" evidence="10">
    <location>
        <begin position="553"/>
        <end position="577"/>
    </location>
</feature>
<dbReference type="STRING" id="252740.A0A423W7M5"/>
<keyword evidence="6" id="KW-0156">Chromatin regulator</keyword>
<dbReference type="GO" id="GO:0006335">
    <property type="term" value="P:DNA replication-dependent chromatin assembly"/>
    <property type="evidence" value="ECO:0007669"/>
    <property type="project" value="InterPro"/>
</dbReference>
<feature type="compositionally biased region" description="Low complexity" evidence="10">
    <location>
        <begin position="506"/>
        <end position="524"/>
    </location>
</feature>
<dbReference type="InterPro" id="IPR045145">
    <property type="entry name" value="PTHR15271"/>
</dbReference>
<dbReference type="SMART" id="SM00320">
    <property type="entry name" value="WD40"/>
    <property type="match status" value="4"/>
</dbReference>
<evidence type="ECO:0000256" key="8">
    <source>
        <dbReference type="ARBA" id="ARBA00023242"/>
    </source>
</evidence>
<dbReference type="OrthoDB" id="71227at2759"/>
<comment type="similarity">
    <text evidence="2">Belongs to the WD repeat HIR1 family.</text>
</comment>
<dbReference type="AlphaFoldDB" id="A0A423W7M5"/>
<organism evidence="12 13">
    <name type="scientific">Cytospora chrysosperma</name>
    <name type="common">Cytospora canker fungus</name>
    <name type="synonym">Sphaeria chrysosperma</name>
    <dbReference type="NCBI Taxonomy" id="252740"/>
    <lineage>
        <taxon>Eukaryota</taxon>
        <taxon>Fungi</taxon>
        <taxon>Dikarya</taxon>
        <taxon>Ascomycota</taxon>
        <taxon>Pezizomycotina</taxon>
        <taxon>Sordariomycetes</taxon>
        <taxon>Sordariomycetidae</taxon>
        <taxon>Diaporthales</taxon>
        <taxon>Cytosporaceae</taxon>
        <taxon>Cytospora</taxon>
    </lineage>
</organism>
<dbReference type="PROSITE" id="PS50082">
    <property type="entry name" value="WD_REPEATS_2"/>
    <property type="match status" value="2"/>
</dbReference>
<keyword evidence="13" id="KW-1185">Reference proteome</keyword>
<feature type="repeat" description="WD" evidence="9">
    <location>
        <begin position="70"/>
        <end position="111"/>
    </location>
</feature>
<feature type="region of interest" description="Disordered" evidence="10">
    <location>
        <begin position="234"/>
        <end position="260"/>
    </location>
</feature>
<feature type="compositionally biased region" description="Basic and acidic residues" evidence="10">
    <location>
        <begin position="625"/>
        <end position="639"/>
    </location>
</feature>
<dbReference type="InterPro" id="IPR036322">
    <property type="entry name" value="WD40_repeat_dom_sf"/>
</dbReference>
<proteinExistence type="inferred from homology"/>
<feature type="domain" description="CAF1B/HIR1 beta-propeller" evidence="11">
    <location>
        <begin position="26"/>
        <end position="151"/>
    </location>
</feature>
<feature type="region of interest" description="Disordered" evidence="10">
    <location>
        <begin position="497"/>
        <end position="660"/>
    </location>
</feature>
<keyword evidence="8" id="KW-0539">Nucleus</keyword>
<evidence type="ECO:0000256" key="2">
    <source>
        <dbReference type="ARBA" id="ARBA00007306"/>
    </source>
</evidence>
<evidence type="ECO:0000256" key="9">
    <source>
        <dbReference type="PROSITE-ProRule" id="PRU00221"/>
    </source>
</evidence>
<evidence type="ECO:0000256" key="3">
    <source>
        <dbReference type="ARBA" id="ARBA00022574"/>
    </source>
</evidence>
<protein>
    <recommendedName>
        <fullName evidence="11">CAF1B/HIR1 beta-propeller domain-containing protein</fullName>
    </recommendedName>
</protein>
<feature type="compositionally biased region" description="Low complexity" evidence="10">
    <location>
        <begin position="234"/>
        <end position="253"/>
    </location>
</feature>
<comment type="caution">
    <text evidence="12">The sequence shown here is derived from an EMBL/GenBank/DDBJ whole genome shotgun (WGS) entry which is preliminary data.</text>
</comment>
<sequence>MVPEKYFLPPPLAPHLPTKLLTRSQTLGETLASAGDDGNVIIWVPSESSNPAFGSDGFDDKESWRTKHMCRSSGSEIYDLAWSPDGSYFIIGSMDNVARIYNAATGTLIRQIAEHNHYVQGVSWDPLNEYIATQSSDRSVHVYSLRTKDGQYTLSSETDKPPRIASHLKVDLPPRRISSSSPAPPDFGHRAQLSVIDAVPGIGAGPTSAAMGSPVPSAPGTPTSVALPMNPPSVISHSRRSSFSSSRRSVSPAPSMPLPAVMPMEASPKPLPSSTSVKNASLYANETLTSFFRRLTFTPDGSLLLTPAGQYSAQHQQPDGKSTYEVVNTVYIYTRGGINKPPMAHLPGHKKPSVCHITIDTSSAEEPIPSLPEPLSKPSPAPSVMEPPPPPPPSSEPMARSLSSASETGSVTAGPKPAFALPYRMVYAVATQDSILLYDTQQQTPICIVSNLHCATFTDLAWSADGTTLLVTSSDGFCSTISFSPTDLGEIYKGDVSAHRRRQEAAETTATSTQNTPTPAPTSQFAPPSPFPSGHRHRDSTSSFAAPSPPPAASFVNQRPSSPARSNSTSSVMTQSSAVPSAGPPTLVAGSVPGLTATNSGKVTGVPMTTPPETPRSTAGSIAGSKRELSESEKEDSGSKPKKKRIAPTLVSGPGNEPKP</sequence>
<keyword evidence="3 9" id="KW-0853">WD repeat</keyword>
<feature type="domain" description="CAF1B/HIR1 beta-propeller" evidence="11">
    <location>
        <begin position="272"/>
        <end position="487"/>
    </location>
</feature>
<evidence type="ECO:0000259" key="11">
    <source>
        <dbReference type="Pfam" id="PF24105"/>
    </source>
</evidence>
<dbReference type="InterPro" id="IPR055410">
    <property type="entry name" value="Beta-prop_CAF1B_HIR1"/>
</dbReference>
<feature type="compositionally biased region" description="Pro residues" evidence="10">
    <location>
        <begin position="369"/>
        <end position="395"/>
    </location>
</feature>
<feature type="compositionally biased region" description="Polar residues" evidence="10">
    <location>
        <begin position="401"/>
        <end position="411"/>
    </location>
</feature>
<comment type="subcellular location">
    <subcellularLocation>
        <location evidence="1">Nucleus</location>
    </subcellularLocation>
</comment>
<evidence type="ECO:0000313" key="13">
    <source>
        <dbReference type="Proteomes" id="UP000284375"/>
    </source>
</evidence>
<dbReference type="SUPFAM" id="SSF50978">
    <property type="entry name" value="WD40 repeat-like"/>
    <property type="match status" value="1"/>
</dbReference>
<dbReference type="GO" id="GO:0006281">
    <property type="term" value="P:DNA repair"/>
    <property type="evidence" value="ECO:0007669"/>
    <property type="project" value="UniProtKB-KW"/>
</dbReference>
<dbReference type="EMBL" id="LJZO01000011">
    <property type="protein sequence ID" value="ROV99284.1"/>
    <property type="molecule type" value="Genomic_DNA"/>
</dbReference>
<reference evidence="12 13" key="1">
    <citation type="submission" date="2015-09" db="EMBL/GenBank/DDBJ databases">
        <title>Host preference determinants of Valsa canker pathogens revealed by comparative genomics.</title>
        <authorList>
            <person name="Yin Z."/>
            <person name="Huang L."/>
        </authorList>
    </citation>
    <scope>NUCLEOTIDE SEQUENCE [LARGE SCALE GENOMIC DNA]</scope>
    <source>
        <strain evidence="12 13">YSFL</strain>
    </source>
</reference>
<dbReference type="InterPro" id="IPR001680">
    <property type="entry name" value="WD40_rpt"/>
</dbReference>
<accession>A0A423W7M5</accession>
<keyword evidence="4" id="KW-0677">Repeat</keyword>
<dbReference type="PANTHER" id="PTHR15271">
    <property type="entry name" value="CHROMATIN ASSEMBLY FACTOR 1 SUBUNIT B"/>
    <property type="match status" value="1"/>
</dbReference>
<gene>
    <name evidence="12" type="ORF">VSDG_03989</name>
</gene>
<keyword evidence="7" id="KW-0234">DNA repair</keyword>
<evidence type="ECO:0000313" key="12">
    <source>
        <dbReference type="EMBL" id="ROV99284.1"/>
    </source>
</evidence>
<keyword evidence="5" id="KW-0227">DNA damage</keyword>
<dbReference type="GO" id="GO:0033186">
    <property type="term" value="C:CAF-1 complex"/>
    <property type="evidence" value="ECO:0007669"/>
    <property type="project" value="TreeGrafter"/>
</dbReference>
<dbReference type="GO" id="GO:0005634">
    <property type="term" value="C:nucleus"/>
    <property type="evidence" value="ECO:0007669"/>
    <property type="project" value="UniProtKB-SubCell"/>
</dbReference>
<evidence type="ECO:0000256" key="5">
    <source>
        <dbReference type="ARBA" id="ARBA00022763"/>
    </source>
</evidence>
<dbReference type="GO" id="GO:0006334">
    <property type="term" value="P:nucleosome assembly"/>
    <property type="evidence" value="ECO:0007669"/>
    <property type="project" value="TreeGrafter"/>
</dbReference>
<evidence type="ECO:0000256" key="4">
    <source>
        <dbReference type="ARBA" id="ARBA00022737"/>
    </source>
</evidence>
<dbReference type="Proteomes" id="UP000284375">
    <property type="component" value="Unassembled WGS sequence"/>
</dbReference>
<dbReference type="Gene3D" id="2.130.10.10">
    <property type="entry name" value="YVTN repeat-like/Quinoprotein amine dehydrogenase"/>
    <property type="match status" value="2"/>
</dbReference>
<name>A0A423W7M5_CYTCH</name>
<dbReference type="PANTHER" id="PTHR15271:SF4">
    <property type="entry name" value="CHROMATIN ASSEMBLY FACTOR 1 SUBUNIT B"/>
    <property type="match status" value="1"/>
</dbReference>
<evidence type="ECO:0000256" key="1">
    <source>
        <dbReference type="ARBA" id="ARBA00004123"/>
    </source>
</evidence>